<evidence type="ECO:0000313" key="2">
    <source>
        <dbReference type="Proteomes" id="UP000319976"/>
    </source>
</evidence>
<reference evidence="1 2" key="1">
    <citation type="submission" date="2019-02" db="EMBL/GenBank/DDBJ databases">
        <title>Deep-cultivation of Planctomycetes and their phenomic and genomic characterization uncovers novel biology.</title>
        <authorList>
            <person name="Wiegand S."/>
            <person name="Jogler M."/>
            <person name="Boedeker C."/>
            <person name="Pinto D."/>
            <person name="Vollmers J."/>
            <person name="Rivas-Marin E."/>
            <person name="Kohn T."/>
            <person name="Peeters S.H."/>
            <person name="Heuer A."/>
            <person name="Rast P."/>
            <person name="Oberbeckmann S."/>
            <person name="Bunk B."/>
            <person name="Jeske O."/>
            <person name="Meyerdierks A."/>
            <person name="Storesund J.E."/>
            <person name="Kallscheuer N."/>
            <person name="Luecker S."/>
            <person name="Lage O.M."/>
            <person name="Pohl T."/>
            <person name="Merkel B.J."/>
            <person name="Hornburger P."/>
            <person name="Mueller R.-W."/>
            <person name="Bruemmer F."/>
            <person name="Labrenz M."/>
            <person name="Spormann A.M."/>
            <person name="Op den Camp H."/>
            <person name="Overmann J."/>
            <person name="Amann R."/>
            <person name="Jetten M.S.M."/>
            <person name="Mascher T."/>
            <person name="Medema M.H."/>
            <person name="Devos D.P."/>
            <person name="Kaster A.-K."/>
            <person name="Ovreas L."/>
            <person name="Rohde M."/>
            <person name="Galperin M.Y."/>
            <person name="Jogler C."/>
        </authorList>
    </citation>
    <scope>NUCLEOTIDE SEQUENCE [LARGE SCALE GENOMIC DNA]</scope>
    <source>
        <strain evidence="1 2">V22</strain>
    </source>
</reference>
<dbReference type="EMBL" id="CP036316">
    <property type="protein sequence ID" value="QDT65800.1"/>
    <property type="molecule type" value="Genomic_DNA"/>
</dbReference>
<gene>
    <name evidence="1" type="ORF">V22_30620</name>
</gene>
<dbReference type="KEGG" id="chya:V22_30620"/>
<dbReference type="RefSeq" id="WP_145264334.1">
    <property type="nucleotide sequence ID" value="NZ_CP036316.1"/>
</dbReference>
<dbReference type="AlphaFoldDB" id="A0A517TBQ8"/>
<organism evidence="1 2">
    <name type="scientific">Calycomorphotria hydatis</name>
    <dbReference type="NCBI Taxonomy" id="2528027"/>
    <lineage>
        <taxon>Bacteria</taxon>
        <taxon>Pseudomonadati</taxon>
        <taxon>Planctomycetota</taxon>
        <taxon>Planctomycetia</taxon>
        <taxon>Planctomycetales</taxon>
        <taxon>Planctomycetaceae</taxon>
        <taxon>Calycomorphotria</taxon>
    </lineage>
</organism>
<protein>
    <submittedName>
        <fullName evidence="1">Uncharacterized protein</fullName>
    </submittedName>
</protein>
<evidence type="ECO:0000313" key="1">
    <source>
        <dbReference type="EMBL" id="QDT65800.1"/>
    </source>
</evidence>
<sequence>MSSNKISWEVNHLRLTAFTTKPLIGREQEVWQQIFDVEPENTSLSPRKAVVVGVWNEKQAQVEIDPVRVNIRLFAQLNVDTAETALPTMGQFSERVKEFADVVSPWIRGNSNVERLAFGGLLMIPADNHEEAYALLQKFIGEQVRLEGAREFQLRINRRRTSNVLEGIEINRLCKWFATEFSIKGFMSRSAEAQKELAYLEDQIVASLDLDINNVGLGDSCVIPEDKLEPLFEELVSLGEEIAEKGDVD</sequence>
<dbReference type="OrthoDB" id="6902950at2"/>
<proteinExistence type="predicted"/>
<name>A0A517TBQ8_9PLAN</name>
<keyword evidence="2" id="KW-1185">Reference proteome</keyword>
<dbReference type="Proteomes" id="UP000319976">
    <property type="component" value="Chromosome"/>
</dbReference>
<accession>A0A517TBQ8</accession>